<evidence type="ECO:0000256" key="4">
    <source>
        <dbReference type="ARBA" id="ARBA00022694"/>
    </source>
</evidence>
<dbReference type="PROSITE" id="PS50082">
    <property type="entry name" value="WD_REPEATS_2"/>
    <property type="match status" value="2"/>
</dbReference>
<dbReference type="Pfam" id="PF00400">
    <property type="entry name" value="WD40"/>
    <property type="match status" value="3"/>
</dbReference>
<dbReference type="PANTHER" id="PTHR14344:SF3">
    <property type="entry name" value="WD REPEAT-CONTAINING PROTEIN 6"/>
    <property type="match status" value="1"/>
</dbReference>
<evidence type="ECO:0000256" key="5">
    <source>
        <dbReference type="ARBA" id="ARBA00022737"/>
    </source>
</evidence>
<accession>A0A6A7C8V4</accession>
<sequence>MQASVPVTALCFWRHTLLAAQGNRLAAYDRSGRRLCRVCVFDDDAVHGVVVHTDVALVWGGSKVRIVGVRANVQLTPGTLFRAPDWVLDAAFAVHSRFAFVTAHNELHIAAGSAILGAVSGPKCILYSAHLKWTSSSSCLVAAGTAFGDIILWSATVSWEQNTVQSQLHYVFAAHEGSVFGVCISDITDIGRALATCSDDRSIRVWDISDLPNVAHQSQRHTGFGSQNEGNSPTCVAKAMGHASRIWHVRFAGRSTLMSFGEDATCISWNIDPPSLVQGHIGAAHAGKHIWSVATSLDGTVATGGADGAIVRWLPLPRPAVTAIPSRHLGNIAENYKAYAFVDESTIVATTSQGRVVIVELAQPGMSIKEVASRVEGLGNYSIVAGIQGAAFLTGSDGKVHMYTHWNEEIREIHQMNHKATALFPCQDPVPGLLATNFCNPFASLLQFSQGTESHSVQLATPTGFAVTSFEQNKSTAFLGSRNGSLAIYDLSSTSKDNVKHVLITAIHEEAITALRCASPQFVHSTSRDGTHAVHRLHRGNEAWSLTIVHQLALPFGPRIEGIKVDRGNLLLWGFRGKEFIVYDSLVQSQVMTVECGGAHRTWAYRIHQGGGSFVWTKASQLHCKTQTQVPHRLIGSGGHGREIKTVAVSPVDSRMFATGAEDTDIKIHMLTPNFQCCQTIRKHTTGVQHLQWSSDGSRLFSSAGVEEFFVWRITKDLPPSGIGVVCESVHPQSGKSDLRIMGFELNLPHVIMAYSDSTLKRWNFQHGTWTLDAVGDYLTACLTAVCLSPCLLTAATDGHVTRWDKELTWKTRHRVHQNTILCLITCPLTDGSYIVVTGGDDNAIGITCISTQFSTLLLVRAHAAAVTALAIIHQDHDAFIVASASVDQRVKLWEIRVETQESGADSIKVAKRGNRFTAVSDVSSLERCHDGLLVSGVGMEILDVMSGCNAW</sequence>
<gene>
    <name evidence="9" type="ORF">K470DRAFT_268218</name>
</gene>
<keyword evidence="5" id="KW-0677">Repeat</keyword>
<proteinExistence type="inferred from homology"/>
<evidence type="ECO:0000256" key="2">
    <source>
        <dbReference type="ARBA" id="ARBA00022490"/>
    </source>
</evidence>
<protein>
    <submittedName>
        <fullName evidence="9">WD40 repeat-like protein</fullName>
    </submittedName>
</protein>
<organism evidence="9 10">
    <name type="scientific">Piedraia hortae CBS 480.64</name>
    <dbReference type="NCBI Taxonomy" id="1314780"/>
    <lineage>
        <taxon>Eukaryota</taxon>
        <taxon>Fungi</taxon>
        <taxon>Dikarya</taxon>
        <taxon>Ascomycota</taxon>
        <taxon>Pezizomycotina</taxon>
        <taxon>Dothideomycetes</taxon>
        <taxon>Dothideomycetidae</taxon>
        <taxon>Capnodiales</taxon>
        <taxon>Piedraiaceae</taxon>
        <taxon>Piedraia</taxon>
    </lineage>
</organism>
<dbReference type="InterPro" id="IPR015943">
    <property type="entry name" value="WD40/YVTN_repeat-like_dom_sf"/>
</dbReference>
<evidence type="ECO:0000256" key="3">
    <source>
        <dbReference type="ARBA" id="ARBA00022574"/>
    </source>
</evidence>
<evidence type="ECO:0000256" key="1">
    <source>
        <dbReference type="ARBA" id="ARBA00004496"/>
    </source>
</evidence>
<keyword evidence="2" id="KW-0963">Cytoplasm</keyword>
<dbReference type="SUPFAM" id="SSF101908">
    <property type="entry name" value="Putative isomerase YbhE"/>
    <property type="match status" value="1"/>
</dbReference>
<dbReference type="SMART" id="SM00320">
    <property type="entry name" value="WD40"/>
    <property type="match status" value="9"/>
</dbReference>
<dbReference type="AlphaFoldDB" id="A0A6A7C8V4"/>
<comment type="subcellular location">
    <subcellularLocation>
        <location evidence="1">Cytoplasm</location>
    </subcellularLocation>
</comment>
<dbReference type="GO" id="GO:0005737">
    <property type="term" value="C:cytoplasm"/>
    <property type="evidence" value="ECO:0007669"/>
    <property type="project" value="UniProtKB-SubCell"/>
</dbReference>
<keyword evidence="4" id="KW-0819">tRNA processing</keyword>
<dbReference type="Gene3D" id="2.130.10.10">
    <property type="entry name" value="YVTN repeat-like/Quinoprotein amine dehydrogenase"/>
    <property type="match status" value="3"/>
</dbReference>
<feature type="repeat" description="WD" evidence="7">
    <location>
        <begin position="860"/>
        <end position="897"/>
    </location>
</feature>
<dbReference type="OrthoDB" id="5594999at2759"/>
<dbReference type="EMBL" id="MU005961">
    <property type="protein sequence ID" value="KAF2863415.1"/>
    <property type="molecule type" value="Genomic_DNA"/>
</dbReference>
<dbReference type="InterPro" id="IPR036322">
    <property type="entry name" value="WD40_repeat_dom_sf"/>
</dbReference>
<evidence type="ECO:0000256" key="8">
    <source>
        <dbReference type="SAM" id="SignalP"/>
    </source>
</evidence>
<evidence type="ECO:0000313" key="10">
    <source>
        <dbReference type="Proteomes" id="UP000799421"/>
    </source>
</evidence>
<keyword evidence="8" id="KW-0732">Signal</keyword>
<feature type="repeat" description="WD" evidence="7">
    <location>
        <begin position="172"/>
        <end position="216"/>
    </location>
</feature>
<dbReference type="Proteomes" id="UP000799421">
    <property type="component" value="Unassembled WGS sequence"/>
</dbReference>
<dbReference type="SUPFAM" id="SSF50978">
    <property type="entry name" value="WD40 repeat-like"/>
    <property type="match status" value="3"/>
</dbReference>
<evidence type="ECO:0000256" key="7">
    <source>
        <dbReference type="PROSITE-ProRule" id="PRU00221"/>
    </source>
</evidence>
<evidence type="ECO:0000313" key="9">
    <source>
        <dbReference type="EMBL" id="KAF2863415.1"/>
    </source>
</evidence>
<dbReference type="InterPro" id="IPR019775">
    <property type="entry name" value="WD40_repeat_CS"/>
</dbReference>
<feature type="signal peptide" evidence="8">
    <location>
        <begin position="1"/>
        <end position="19"/>
    </location>
</feature>
<reference evidence="9" key="1">
    <citation type="journal article" date="2020" name="Stud. Mycol.">
        <title>101 Dothideomycetes genomes: a test case for predicting lifestyles and emergence of pathogens.</title>
        <authorList>
            <person name="Haridas S."/>
            <person name="Albert R."/>
            <person name="Binder M."/>
            <person name="Bloem J."/>
            <person name="Labutti K."/>
            <person name="Salamov A."/>
            <person name="Andreopoulos B."/>
            <person name="Baker S."/>
            <person name="Barry K."/>
            <person name="Bills G."/>
            <person name="Bluhm B."/>
            <person name="Cannon C."/>
            <person name="Castanera R."/>
            <person name="Culley D."/>
            <person name="Daum C."/>
            <person name="Ezra D."/>
            <person name="Gonzalez J."/>
            <person name="Henrissat B."/>
            <person name="Kuo A."/>
            <person name="Liang C."/>
            <person name="Lipzen A."/>
            <person name="Lutzoni F."/>
            <person name="Magnuson J."/>
            <person name="Mondo S."/>
            <person name="Nolan M."/>
            <person name="Ohm R."/>
            <person name="Pangilinan J."/>
            <person name="Park H.-J."/>
            <person name="Ramirez L."/>
            <person name="Alfaro M."/>
            <person name="Sun H."/>
            <person name="Tritt A."/>
            <person name="Yoshinaga Y."/>
            <person name="Zwiers L.-H."/>
            <person name="Turgeon B."/>
            <person name="Goodwin S."/>
            <person name="Spatafora J."/>
            <person name="Crous P."/>
            <person name="Grigoriev I."/>
        </authorList>
    </citation>
    <scope>NUCLEOTIDE SEQUENCE</scope>
    <source>
        <strain evidence="9">CBS 480.64</strain>
    </source>
</reference>
<evidence type="ECO:0000256" key="6">
    <source>
        <dbReference type="ARBA" id="ARBA00038255"/>
    </source>
</evidence>
<feature type="chain" id="PRO_5025686227" evidence="8">
    <location>
        <begin position="20"/>
        <end position="952"/>
    </location>
</feature>
<keyword evidence="10" id="KW-1185">Reference proteome</keyword>
<dbReference type="PROSITE" id="PS50294">
    <property type="entry name" value="WD_REPEATS_REGION"/>
    <property type="match status" value="1"/>
</dbReference>
<name>A0A6A7C8V4_9PEZI</name>
<dbReference type="InterPro" id="IPR001680">
    <property type="entry name" value="WD40_rpt"/>
</dbReference>
<dbReference type="InterPro" id="IPR051973">
    <property type="entry name" value="tRNA_Anticodon_Mtase-Reg"/>
</dbReference>
<dbReference type="PANTHER" id="PTHR14344">
    <property type="entry name" value="WD REPEAT PROTEIN"/>
    <property type="match status" value="1"/>
</dbReference>
<comment type="similarity">
    <text evidence="6">Belongs to the WD repeat WDR6 family.</text>
</comment>
<keyword evidence="3 7" id="KW-0853">WD repeat</keyword>
<dbReference type="PROSITE" id="PS00678">
    <property type="entry name" value="WD_REPEATS_1"/>
    <property type="match status" value="2"/>
</dbReference>
<dbReference type="GO" id="GO:0030488">
    <property type="term" value="P:tRNA methylation"/>
    <property type="evidence" value="ECO:0007669"/>
    <property type="project" value="TreeGrafter"/>
</dbReference>